<protein>
    <submittedName>
        <fullName evidence="1">Uncharacterized protein</fullName>
    </submittedName>
</protein>
<gene>
    <name evidence="1" type="ORF">FHK92_02490</name>
</gene>
<organism evidence="1 2">
    <name type="scientific">Pseudomonas brassicacearum subsp. neoaurantiaca</name>
    <dbReference type="NCBI Taxonomy" id="494916"/>
    <lineage>
        <taxon>Bacteria</taxon>
        <taxon>Pseudomonadati</taxon>
        <taxon>Pseudomonadota</taxon>
        <taxon>Gammaproteobacteria</taxon>
        <taxon>Pseudomonadales</taxon>
        <taxon>Pseudomonadaceae</taxon>
        <taxon>Pseudomonas</taxon>
    </lineage>
</organism>
<dbReference type="AlphaFoldDB" id="A0A7V8RHT4"/>
<name>A0A7V8RHT4_9PSED</name>
<dbReference type="Proteomes" id="UP000572407">
    <property type="component" value="Unassembled WGS sequence"/>
</dbReference>
<dbReference type="RefSeq" id="WP_181286651.1">
    <property type="nucleotide sequence ID" value="NZ_VDLV01000003.1"/>
</dbReference>
<evidence type="ECO:0000313" key="1">
    <source>
        <dbReference type="EMBL" id="MBA1376697.1"/>
    </source>
</evidence>
<reference evidence="1 2" key="1">
    <citation type="submission" date="2019-06" db="EMBL/GenBank/DDBJ databases">
        <title>Analysis of the biodiversity of Brassica napus bacterial endophytes for the selection of potential efficient biofertilizers for rapeseed crops.</title>
        <authorList>
            <person name="Jimenez-Gomez A."/>
            <person name="Saati-Santamaria Z."/>
            <person name="Menendez E."/>
            <person name="Rivas R."/>
            <person name="Mateos P.F."/>
            <person name="Velazquez E."/>
            <person name="Garcia-Fraile P."/>
        </authorList>
    </citation>
    <scope>NUCLEOTIDE SEQUENCE [LARGE SCALE GENOMIC DNA]</scope>
    <source>
        <strain evidence="1 2">CDVBN10</strain>
    </source>
</reference>
<comment type="caution">
    <text evidence="1">The sequence shown here is derived from an EMBL/GenBank/DDBJ whole genome shotgun (WGS) entry which is preliminary data.</text>
</comment>
<proteinExistence type="predicted"/>
<accession>A0A7V8RHT4</accession>
<sequence length="185" mass="21302">MKRKPNCAAYQANQLANTLRGIESCLILLKKGKPFPSINRLTLEVGKQLDIDPSIFRKPTSEHRKLLNKYIKDLVSRGRKETDEPSVDALKIRNIELTRKVSILEKELKTPHNKLALVAPKIAKSDPRQFDLDSLCMFIDDILKCQRNLQFKDGALYNLETFSEEDELVSTNNNCKVYLEWKNGR</sequence>
<dbReference type="EMBL" id="VDLV01000003">
    <property type="protein sequence ID" value="MBA1376697.1"/>
    <property type="molecule type" value="Genomic_DNA"/>
</dbReference>
<evidence type="ECO:0000313" key="2">
    <source>
        <dbReference type="Proteomes" id="UP000572407"/>
    </source>
</evidence>